<dbReference type="Proteomes" id="UP000636187">
    <property type="component" value="Unassembled WGS sequence"/>
</dbReference>
<sequence length="80" mass="8921">LPQLAKKPYEKALKLATNTQNLSVQAEIQAGLGIAYRILGNKNEAIQWLTKAKGTYNQLGDTSQVQELDETINDIFFRGK</sequence>
<dbReference type="SUPFAM" id="SSF48452">
    <property type="entry name" value="TPR-like"/>
    <property type="match status" value="1"/>
</dbReference>
<protein>
    <recommendedName>
        <fullName evidence="3">Tetratricopeptide repeat protein</fullName>
    </recommendedName>
</protein>
<evidence type="ECO:0000313" key="2">
    <source>
        <dbReference type="Proteomes" id="UP000636187"/>
    </source>
</evidence>
<name>A0ABR8HQR4_9CHRO</name>
<reference evidence="1 2" key="1">
    <citation type="journal article" date="2020" name="ISME J.">
        <title>Comparative genomics reveals insights into cyanobacterial evolution and habitat adaptation.</title>
        <authorList>
            <person name="Chen M.Y."/>
            <person name="Teng W.K."/>
            <person name="Zhao L."/>
            <person name="Hu C.X."/>
            <person name="Zhou Y.K."/>
            <person name="Han B.P."/>
            <person name="Song L.R."/>
            <person name="Shu W.S."/>
        </authorList>
    </citation>
    <scope>NUCLEOTIDE SEQUENCE [LARGE SCALE GENOMIC DNA]</scope>
    <source>
        <strain evidence="1 2">FACHB-1344</strain>
    </source>
</reference>
<organism evidence="1 2">
    <name type="scientific">Microcystis flos-aquae FACHB-1344</name>
    <dbReference type="NCBI Taxonomy" id="2692899"/>
    <lineage>
        <taxon>Bacteria</taxon>
        <taxon>Bacillati</taxon>
        <taxon>Cyanobacteriota</taxon>
        <taxon>Cyanophyceae</taxon>
        <taxon>Oscillatoriophycideae</taxon>
        <taxon>Chroococcales</taxon>
        <taxon>Microcystaceae</taxon>
        <taxon>Microcystis</taxon>
    </lineage>
</organism>
<evidence type="ECO:0000313" key="1">
    <source>
        <dbReference type="EMBL" id="MBD2621133.1"/>
    </source>
</evidence>
<evidence type="ECO:0008006" key="3">
    <source>
        <dbReference type="Google" id="ProtNLM"/>
    </source>
</evidence>
<dbReference type="Gene3D" id="1.25.40.10">
    <property type="entry name" value="Tetratricopeptide repeat domain"/>
    <property type="match status" value="1"/>
</dbReference>
<proteinExistence type="predicted"/>
<feature type="non-terminal residue" evidence="1">
    <location>
        <position position="1"/>
    </location>
</feature>
<accession>A0ABR8HQR4</accession>
<comment type="caution">
    <text evidence="1">The sequence shown here is derived from an EMBL/GenBank/DDBJ whole genome shotgun (WGS) entry which is preliminary data.</text>
</comment>
<dbReference type="EMBL" id="JACJSW010000070">
    <property type="protein sequence ID" value="MBD2621133.1"/>
    <property type="molecule type" value="Genomic_DNA"/>
</dbReference>
<keyword evidence="2" id="KW-1185">Reference proteome</keyword>
<dbReference type="InterPro" id="IPR011990">
    <property type="entry name" value="TPR-like_helical_dom_sf"/>
</dbReference>
<gene>
    <name evidence="1" type="ORF">H6G48_05305</name>
</gene>